<evidence type="ECO:0000259" key="7">
    <source>
        <dbReference type="Pfam" id="PF01055"/>
    </source>
</evidence>
<gene>
    <name evidence="10" type="ORF">AMATHDRAFT_61981</name>
</gene>
<dbReference type="OrthoDB" id="1334205at2759"/>
<evidence type="ECO:0000259" key="9">
    <source>
        <dbReference type="Pfam" id="PF21365"/>
    </source>
</evidence>
<reference evidence="10 11" key="1">
    <citation type="submission" date="2014-02" db="EMBL/GenBank/DDBJ databases">
        <title>Transposable element dynamics among asymbiotic and ectomycorrhizal Amanita fungi.</title>
        <authorList>
            <consortium name="DOE Joint Genome Institute"/>
            <person name="Hess J."/>
            <person name="Skrede I."/>
            <person name="Wolfe B."/>
            <person name="LaButti K."/>
            <person name="Ohm R.A."/>
            <person name="Grigoriev I.V."/>
            <person name="Pringle A."/>
        </authorList>
    </citation>
    <scope>NUCLEOTIDE SEQUENCE [LARGE SCALE GENOMIC DNA]</scope>
    <source>
        <strain evidence="10 11">SKay4041</strain>
    </source>
</reference>
<dbReference type="CDD" id="cd14752">
    <property type="entry name" value="GH31_N"/>
    <property type="match status" value="1"/>
</dbReference>
<name>A0A2A9NIR9_9AGAR</name>
<dbReference type="InterPro" id="IPR025887">
    <property type="entry name" value="Glyco_hydro_31_N_dom"/>
</dbReference>
<sequence>MKFSQGMWWLAEDVTIDWAVEAVKSEAKQDSIRCLASSKHIRHRGDTLNTPTITFECSSPFPGIALLTAYHWKAQETTLSGPHYELYPDIKYDKLVEVRNDSPQTSKTDKVLKLSTNSLSVVINTQPKSFNVDFISHGAKNPTSISKSSDYKLTGLGWRSVGYVRRGTNLHASSSLSDPDKGERWMTMQFHISVNEKIFGLGERFGPFIKNGQTVEMWNEDGGTSSEKAYKNVPFLLSSRGYGIFIPCSGFVSFEVQSERTTRSNIAVPYESMSAYIIHGPTPSAIIKKYTLLTGRPALPPPWTFGLWLSTSFTTNYDEETVNKFLDGMKEREIPVEVFHFDCFWQKGFQWCDYKFDPDNFPDPEGQLKRLKDKGYKICVWINSYIAQESEIFVEGVKNGYFLRKADGSVWQFDFWQAGMAFVDFTNPEACKWYQSKLQKLLDMGVDCFKTDFGERIPTGNVVYHDGSNPGKMHNYYSFLYNKTTFELLERHMGRNKAVVFARSATAGGQRFPVHWGGDPMSTFDAMAETLRGGLSLGLCGFGFWAHDIGGFEGTPDPALYKRWFAFGALSSHTRLHGSGSYRVPWLIDPSGEADQVLKHFTQLKLALMPYLYATAIKTHETGVPIMRPMFVEFPEDPVTWTLDTQYMLGPDLLVAPVFSGEEDEPGGGAAAAAQQVQYYVPRGRWYGLLDGKVRVGPGYVVESHGFMSVPLLVRPGSVVAWMGGGGGGSSTTRAVGQNMGVVPPARALPSLQSPTYDYAKGTNFLINRAEPCETLVNVPDSQNPGDIAACIKVKSDEQKVTIQVLNGALKDTWTVTAVDGEGVVRDYEFTGDFAEI</sequence>
<dbReference type="Gene3D" id="2.60.40.1760">
    <property type="entry name" value="glycosyl hydrolase (family 31)"/>
    <property type="match status" value="1"/>
</dbReference>
<accession>A0A2A9NIR9</accession>
<protein>
    <recommendedName>
        <fullName evidence="5">alpha-D-xyloside xylohydrolase</fullName>
        <ecNumber evidence="5">3.2.1.177</ecNumber>
    </recommendedName>
</protein>
<evidence type="ECO:0000256" key="6">
    <source>
        <dbReference type="RuleBase" id="RU361185"/>
    </source>
</evidence>
<proteinExistence type="inferred from homology"/>
<feature type="domain" description="Glycoside hydrolase family 31 N-terminal" evidence="8">
    <location>
        <begin position="79"/>
        <end position="247"/>
    </location>
</feature>
<dbReference type="Pfam" id="PF21365">
    <property type="entry name" value="Glyco_hydro_31_3rd"/>
    <property type="match status" value="1"/>
</dbReference>
<comment type="catalytic activity">
    <reaction evidence="4">
        <text>Hydrolysis of terminal, non-reducing alpha-D-xylose residues with release of alpha-D-xylose.</text>
        <dbReference type="EC" id="3.2.1.177"/>
    </reaction>
</comment>
<dbReference type="InterPro" id="IPR050985">
    <property type="entry name" value="Alpha-glycosidase_related"/>
</dbReference>
<dbReference type="STRING" id="703135.A0A2A9NIR9"/>
<dbReference type="InterPro" id="IPR013780">
    <property type="entry name" value="Glyco_hydro_b"/>
</dbReference>
<dbReference type="PANTHER" id="PTHR43053">
    <property type="entry name" value="GLYCOSIDASE FAMILY 31"/>
    <property type="match status" value="1"/>
</dbReference>
<evidence type="ECO:0000256" key="2">
    <source>
        <dbReference type="ARBA" id="ARBA00022801"/>
    </source>
</evidence>
<dbReference type="SUPFAM" id="SSF51011">
    <property type="entry name" value="Glycosyl hydrolase domain"/>
    <property type="match status" value="1"/>
</dbReference>
<comment type="similarity">
    <text evidence="1 6">Belongs to the glycosyl hydrolase 31 family.</text>
</comment>
<dbReference type="CDD" id="cd06593">
    <property type="entry name" value="GH31_xylosidase_YicI"/>
    <property type="match status" value="1"/>
</dbReference>
<dbReference type="NCBIfam" id="NF007940">
    <property type="entry name" value="PRK10658.1"/>
    <property type="match status" value="1"/>
</dbReference>
<dbReference type="Proteomes" id="UP000242287">
    <property type="component" value="Unassembled WGS sequence"/>
</dbReference>
<keyword evidence="2 6" id="KW-0378">Hydrolase</keyword>
<dbReference type="InterPro" id="IPR048395">
    <property type="entry name" value="Glyco_hydro_31_C"/>
</dbReference>
<dbReference type="Gene3D" id="3.20.20.80">
    <property type="entry name" value="Glycosidases"/>
    <property type="match status" value="1"/>
</dbReference>
<evidence type="ECO:0000256" key="5">
    <source>
        <dbReference type="ARBA" id="ARBA00066962"/>
    </source>
</evidence>
<feature type="domain" description="Glycosyl hydrolase family 31 C-terminal" evidence="9">
    <location>
        <begin position="623"/>
        <end position="720"/>
    </location>
</feature>
<dbReference type="FunFam" id="3.20.20.80:FF:000053">
    <property type="entry name" value="Alpha-xylosidase YicI"/>
    <property type="match status" value="1"/>
</dbReference>
<dbReference type="GO" id="GO:0030246">
    <property type="term" value="F:carbohydrate binding"/>
    <property type="evidence" value="ECO:0007669"/>
    <property type="project" value="InterPro"/>
</dbReference>
<dbReference type="InterPro" id="IPR011013">
    <property type="entry name" value="Gal_mutarotase_sf_dom"/>
</dbReference>
<keyword evidence="11" id="KW-1185">Reference proteome</keyword>
<dbReference type="GO" id="GO:0005975">
    <property type="term" value="P:carbohydrate metabolic process"/>
    <property type="evidence" value="ECO:0007669"/>
    <property type="project" value="InterPro"/>
</dbReference>
<dbReference type="PANTHER" id="PTHR43053:SF4">
    <property type="entry name" value="MYOGENESIS-REGULATING GLYCOSIDASE"/>
    <property type="match status" value="1"/>
</dbReference>
<keyword evidence="3 6" id="KW-0326">Glycosidase</keyword>
<dbReference type="Pfam" id="PF13802">
    <property type="entry name" value="Gal_mutarotas_2"/>
    <property type="match status" value="1"/>
</dbReference>
<dbReference type="Pfam" id="PF01055">
    <property type="entry name" value="Glyco_hydro_31_2nd"/>
    <property type="match status" value="1"/>
</dbReference>
<evidence type="ECO:0000256" key="3">
    <source>
        <dbReference type="ARBA" id="ARBA00023295"/>
    </source>
</evidence>
<dbReference type="Gene3D" id="2.60.40.1180">
    <property type="entry name" value="Golgi alpha-mannosidase II"/>
    <property type="match status" value="1"/>
</dbReference>
<dbReference type="GO" id="GO:0061634">
    <property type="term" value="F:alpha-D-xyloside xylohydrolase"/>
    <property type="evidence" value="ECO:0007669"/>
    <property type="project" value="UniProtKB-EC"/>
</dbReference>
<dbReference type="AlphaFoldDB" id="A0A2A9NIR9"/>
<dbReference type="InterPro" id="IPR017853">
    <property type="entry name" value="GH"/>
</dbReference>
<organism evidence="10 11">
    <name type="scientific">Amanita thiersii Skay4041</name>
    <dbReference type="NCBI Taxonomy" id="703135"/>
    <lineage>
        <taxon>Eukaryota</taxon>
        <taxon>Fungi</taxon>
        <taxon>Dikarya</taxon>
        <taxon>Basidiomycota</taxon>
        <taxon>Agaricomycotina</taxon>
        <taxon>Agaricomycetes</taxon>
        <taxon>Agaricomycetidae</taxon>
        <taxon>Agaricales</taxon>
        <taxon>Pluteineae</taxon>
        <taxon>Amanitaceae</taxon>
        <taxon>Amanita</taxon>
    </lineage>
</organism>
<evidence type="ECO:0000259" key="8">
    <source>
        <dbReference type="Pfam" id="PF13802"/>
    </source>
</evidence>
<evidence type="ECO:0000313" key="10">
    <source>
        <dbReference type="EMBL" id="PFH49978.1"/>
    </source>
</evidence>
<feature type="domain" description="Glycoside hydrolase family 31 TIM barrel" evidence="7">
    <location>
        <begin position="297"/>
        <end position="614"/>
    </location>
</feature>
<dbReference type="SUPFAM" id="SSF74650">
    <property type="entry name" value="Galactose mutarotase-like"/>
    <property type="match status" value="1"/>
</dbReference>
<dbReference type="EMBL" id="KZ302014">
    <property type="protein sequence ID" value="PFH49978.1"/>
    <property type="molecule type" value="Genomic_DNA"/>
</dbReference>
<evidence type="ECO:0000256" key="1">
    <source>
        <dbReference type="ARBA" id="ARBA00007806"/>
    </source>
</evidence>
<evidence type="ECO:0000256" key="4">
    <source>
        <dbReference type="ARBA" id="ARBA00052064"/>
    </source>
</evidence>
<dbReference type="InterPro" id="IPR000322">
    <property type="entry name" value="Glyco_hydro_31_TIM"/>
</dbReference>
<dbReference type="EC" id="3.2.1.177" evidence="5"/>
<dbReference type="SUPFAM" id="SSF51445">
    <property type="entry name" value="(Trans)glycosidases"/>
    <property type="match status" value="1"/>
</dbReference>
<evidence type="ECO:0000313" key="11">
    <source>
        <dbReference type="Proteomes" id="UP000242287"/>
    </source>
</evidence>